<proteinExistence type="predicted"/>
<dbReference type="Proteomes" id="UP000298652">
    <property type="component" value="Chromosome 8"/>
</dbReference>
<gene>
    <name evidence="2" type="ORF">SEVIR_8G136600v2</name>
</gene>
<feature type="signal peptide" evidence="1">
    <location>
        <begin position="1"/>
        <end position="20"/>
    </location>
</feature>
<organism evidence="2 3">
    <name type="scientific">Setaria viridis</name>
    <name type="common">Green bristlegrass</name>
    <name type="synonym">Setaria italica subsp. viridis</name>
    <dbReference type="NCBI Taxonomy" id="4556"/>
    <lineage>
        <taxon>Eukaryota</taxon>
        <taxon>Viridiplantae</taxon>
        <taxon>Streptophyta</taxon>
        <taxon>Embryophyta</taxon>
        <taxon>Tracheophyta</taxon>
        <taxon>Spermatophyta</taxon>
        <taxon>Magnoliopsida</taxon>
        <taxon>Liliopsida</taxon>
        <taxon>Poales</taxon>
        <taxon>Poaceae</taxon>
        <taxon>PACMAD clade</taxon>
        <taxon>Panicoideae</taxon>
        <taxon>Panicodae</taxon>
        <taxon>Paniceae</taxon>
        <taxon>Cenchrinae</taxon>
        <taxon>Setaria</taxon>
    </lineage>
</organism>
<protein>
    <submittedName>
        <fullName evidence="2">Uncharacterized protein</fullName>
    </submittedName>
</protein>
<sequence>MTFLHSSFIWKLRRWRLCFLRRWVLLLLRRWRDQSLGVFLLMKWRVSKCIPRWWRW</sequence>
<evidence type="ECO:0000313" key="2">
    <source>
        <dbReference type="EMBL" id="TKW00806.1"/>
    </source>
</evidence>
<evidence type="ECO:0000256" key="1">
    <source>
        <dbReference type="SAM" id="SignalP"/>
    </source>
</evidence>
<keyword evidence="1" id="KW-0732">Signal</keyword>
<feature type="chain" id="PRO_5020636689" evidence="1">
    <location>
        <begin position="21"/>
        <end position="56"/>
    </location>
</feature>
<evidence type="ECO:0000313" key="3">
    <source>
        <dbReference type="Proteomes" id="UP000298652"/>
    </source>
</evidence>
<dbReference type="AlphaFoldDB" id="A0A4V6Y7Y0"/>
<keyword evidence="3" id="KW-1185">Reference proteome</keyword>
<reference evidence="2" key="1">
    <citation type="submission" date="2019-03" db="EMBL/GenBank/DDBJ databases">
        <title>WGS assembly of Setaria viridis.</title>
        <authorList>
            <person name="Huang P."/>
            <person name="Jenkins J."/>
            <person name="Grimwood J."/>
            <person name="Barry K."/>
            <person name="Healey A."/>
            <person name="Mamidi S."/>
            <person name="Sreedasyam A."/>
            <person name="Shu S."/>
            <person name="Feldman M."/>
            <person name="Wu J."/>
            <person name="Yu Y."/>
            <person name="Chen C."/>
            <person name="Johnson J."/>
            <person name="Rokhsar D."/>
            <person name="Baxter I."/>
            <person name="Schmutz J."/>
            <person name="Brutnell T."/>
            <person name="Kellogg E."/>
        </authorList>
    </citation>
    <scope>NUCLEOTIDE SEQUENCE [LARGE SCALE GENOMIC DNA]</scope>
</reference>
<dbReference type="EMBL" id="CM016559">
    <property type="protein sequence ID" value="TKW00806.1"/>
    <property type="molecule type" value="Genomic_DNA"/>
</dbReference>
<accession>A0A4V6Y7Y0</accession>
<name>A0A4V6Y7Y0_SETVI</name>
<dbReference type="Gramene" id="TKW00806">
    <property type="protein sequence ID" value="TKW00806"/>
    <property type="gene ID" value="SEVIR_8G136600v2"/>
</dbReference>